<dbReference type="SUPFAM" id="SSF50331">
    <property type="entry name" value="MOP-like"/>
    <property type="match status" value="1"/>
</dbReference>
<dbReference type="KEGG" id="aar:Acear_0471"/>
<proteinExistence type="predicted"/>
<sequence>MTSQVVPSEENWIEKIAILPEDIYISDTKPPGPNINRIKGKLTRVEEDSAYVNCIVKTDREIKIKVLPEVFNSMNLSINDQVWLVFNLRKIKVLNGS</sequence>
<name>D9QUV8_ACEAZ</name>
<dbReference type="AlphaFoldDB" id="D9QUV8"/>
<protein>
    <recommendedName>
        <fullName evidence="3">TOBE domain protein</fullName>
    </recommendedName>
</protein>
<evidence type="ECO:0000313" key="1">
    <source>
        <dbReference type="EMBL" id="ADL12017.1"/>
    </source>
</evidence>
<accession>D9QUV8</accession>
<dbReference type="Proteomes" id="UP000001661">
    <property type="component" value="Chromosome"/>
</dbReference>
<evidence type="ECO:0000313" key="2">
    <source>
        <dbReference type="Proteomes" id="UP000001661"/>
    </source>
</evidence>
<dbReference type="RefSeq" id="WP_013277463.1">
    <property type="nucleotide sequence ID" value="NC_014378.1"/>
</dbReference>
<dbReference type="HOGENOM" id="CLU_2340361_0_0_9"/>
<dbReference type="Gene3D" id="2.40.50.100">
    <property type="match status" value="1"/>
</dbReference>
<dbReference type="EMBL" id="CP002105">
    <property type="protein sequence ID" value="ADL12017.1"/>
    <property type="molecule type" value="Genomic_DNA"/>
</dbReference>
<gene>
    <name evidence="1" type="ordered locus">Acear_0471</name>
</gene>
<dbReference type="STRING" id="574087.Acear_0471"/>
<evidence type="ECO:0008006" key="3">
    <source>
        <dbReference type="Google" id="ProtNLM"/>
    </source>
</evidence>
<keyword evidence="2" id="KW-1185">Reference proteome</keyword>
<organism evidence="1 2">
    <name type="scientific">Acetohalobium arabaticum (strain ATCC 49924 / DSM 5501 / Z-7288)</name>
    <dbReference type="NCBI Taxonomy" id="574087"/>
    <lineage>
        <taxon>Bacteria</taxon>
        <taxon>Bacillati</taxon>
        <taxon>Bacillota</taxon>
        <taxon>Clostridia</taxon>
        <taxon>Halanaerobiales</taxon>
        <taxon>Halobacteroidaceae</taxon>
        <taxon>Acetohalobium</taxon>
    </lineage>
</organism>
<dbReference type="InterPro" id="IPR008995">
    <property type="entry name" value="Mo/tungstate-bd_C_term_dom"/>
</dbReference>
<reference evidence="1 2" key="1">
    <citation type="journal article" date="2010" name="Stand. Genomic Sci.">
        <title>Complete genome sequence of Acetohalobium arabaticum type strain (Z-7288).</title>
        <authorList>
            <person name="Sikorski J."/>
            <person name="Lapidus A."/>
            <person name="Chertkov O."/>
            <person name="Lucas S."/>
            <person name="Copeland A."/>
            <person name="Glavina Del Rio T."/>
            <person name="Nolan M."/>
            <person name="Tice H."/>
            <person name="Cheng J.F."/>
            <person name="Han C."/>
            <person name="Brambilla E."/>
            <person name="Pitluck S."/>
            <person name="Liolios K."/>
            <person name="Ivanova N."/>
            <person name="Mavromatis K."/>
            <person name="Mikhailova N."/>
            <person name="Pati A."/>
            <person name="Bruce D."/>
            <person name="Detter C."/>
            <person name="Tapia R."/>
            <person name="Goodwin L."/>
            <person name="Chen A."/>
            <person name="Palaniappan K."/>
            <person name="Land M."/>
            <person name="Hauser L."/>
            <person name="Chang Y.J."/>
            <person name="Jeffries C.D."/>
            <person name="Rohde M."/>
            <person name="Goker M."/>
            <person name="Spring S."/>
            <person name="Woyke T."/>
            <person name="Bristow J."/>
            <person name="Eisen J.A."/>
            <person name="Markowitz V."/>
            <person name="Hugenholtz P."/>
            <person name="Kyrpides N.C."/>
            <person name="Klenk H.P."/>
        </authorList>
    </citation>
    <scope>NUCLEOTIDE SEQUENCE [LARGE SCALE GENOMIC DNA]</scope>
    <source>
        <strain evidence="2">ATCC 49924 / DSM 5501 / Z-7288</strain>
    </source>
</reference>